<dbReference type="InterPro" id="IPR046342">
    <property type="entry name" value="CBS_dom_sf"/>
</dbReference>
<evidence type="ECO:0000313" key="2">
    <source>
        <dbReference type="EMBL" id="MDL5154402.1"/>
    </source>
</evidence>
<accession>A0ABT7M167</accession>
<evidence type="ECO:0000259" key="1">
    <source>
        <dbReference type="Pfam" id="PF00571"/>
    </source>
</evidence>
<dbReference type="EMBL" id="JASVWF010000001">
    <property type="protein sequence ID" value="MDL5154402.1"/>
    <property type="molecule type" value="Genomic_DNA"/>
</dbReference>
<reference evidence="2 3" key="1">
    <citation type="submission" date="2023-06" db="EMBL/GenBank/DDBJ databases">
        <title>Actinomycetospora Odt1-22.</title>
        <authorList>
            <person name="Supong K."/>
        </authorList>
    </citation>
    <scope>NUCLEOTIDE SEQUENCE [LARGE SCALE GENOMIC DNA]</scope>
    <source>
        <strain evidence="2 3">Odt1-22</strain>
    </source>
</reference>
<keyword evidence="3" id="KW-1185">Reference proteome</keyword>
<evidence type="ECO:0000313" key="3">
    <source>
        <dbReference type="Proteomes" id="UP001231924"/>
    </source>
</evidence>
<dbReference type="Pfam" id="PF00571">
    <property type="entry name" value="CBS"/>
    <property type="match status" value="1"/>
</dbReference>
<sequence length="136" mass="14110">MATVSDAHLRTPKVHGPDVSAGAARAFFLDGHVHALLLVSAAGVLVSVVERGDLEGVPDAARARSVGRLAGRVAGPGDDLEETRQAMATRAQRRLAVVDRDGVLLGLLCLKRHGRGFCSAADVAARDAERAANQVG</sequence>
<dbReference type="Proteomes" id="UP001231924">
    <property type="component" value="Unassembled WGS sequence"/>
</dbReference>
<dbReference type="CDD" id="cd02205">
    <property type="entry name" value="CBS_pair_SF"/>
    <property type="match status" value="1"/>
</dbReference>
<dbReference type="InterPro" id="IPR000644">
    <property type="entry name" value="CBS_dom"/>
</dbReference>
<protein>
    <submittedName>
        <fullName evidence="2">CBS domain-containing protein</fullName>
    </submittedName>
</protein>
<comment type="caution">
    <text evidence="2">The sequence shown here is derived from an EMBL/GenBank/DDBJ whole genome shotgun (WGS) entry which is preliminary data.</text>
</comment>
<feature type="domain" description="CBS" evidence="1">
    <location>
        <begin position="74"/>
        <end position="110"/>
    </location>
</feature>
<dbReference type="SUPFAM" id="SSF54631">
    <property type="entry name" value="CBS-domain pair"/>
    <property type="match status" value="1"/>
</dbReference>
<organism evidence="2 3">
    <name type="scientific">Actinomycetospora termitidis</name>
    <dbReference type="NCBI Taxonomy" id="3053470"/>
    <lineage>
        <taxon>Bacteria</taxon>
        <taxon>Bacillati</taxon>
        <taxon>Actinomycetota</taxon>
        <taxon>Actinomycetes</taxon>
        <taxon>Pseudonocardiales</taxon>
        <taxon>Pseudonocardiaceae</taxon>
        <taxon>Actinomycetospora</taxon>
    </lineage>
</organism>
<dbReference type="RefSeq" id="WP_286050436.1">
    <property type="nucleotide sequence ID" value="NZ_JASVWF010000001.1"/>
</dbReference>
<dbReference type="Gene3D" id="3.10.580.10">
    <property type="entry name" value="CBS-domain"/>
    <property type="match status" value="1"/>
</dbReference>
<proteinExistence type="predicted"/>
<name>A0ABT7M167_9PSEU</name>
<gene>
    <name evidence="2" type="ORF">QRT03_00375</name>
</gene>